<keyword evidence="3 5" id="KW-1133">Transmembrane helix</keyword>
<keyword evidence="8" id="KW-1185">Reference proteome</keyword>
<feature type="transmembrane region" description="Helical" evidence="5">
    <location>
        <begin position="186"/>
        <end position="209"/>
    </location>
</feature>
<keyword evidence="2 5" id="KW-0812">Transmembrane</keyword>
<comment type="subcellular location">
    <subcellularLocation>
        <location evidence="1">Membrane</location>
    </subcellularLocation>
</comment>
<accession>A0ABP2RN79</accession>
<evidence type="ECO:0000256" key="4">
    <source>
        <dbReference type="ARBA" id="ARBA00023136"/>
    </source>
</evidence>
<evidence type="ECO:0000256" key="2">
    <source>
        <dbReference type="ARBA" id="ARBA00022692"/>
    </source>
</evidence>
<gene>
    <name evidence="7" type="ORF">C241_19596</name>
</gene>
<evidence type="ECO:0000256" key="1">
    <source>
        <dbReference type="ARBA" id="ARBA00004370"/>
    </source>
</evidence>
<feature type="transmembrane region" description="Helical" evidence="5">
    <location>
        <begin position="38"/>
        <end position="59"/>
    </location>
</feature>
<feature type="domain" description="Fatty acid hydroxylase" evidence="6">
    <location>
        <begin position="127"/>
        <end position="259"/>
    </location>
</feature>
<dbReference type="InterPro" id="IPR006694">
    <property type="entry name" value="Fatty_acid_hydroxylase"/>
</dbReference>
<keyword evidence="4 5" id="KW-0472">Membrane</keyword>
<evidence type="ECO:0000256" key="3">
    <source>
        <dbReference type="ARBA" id="ARBA00022989"/>
    </source>
</evidence>
<dbReference type="PANTHER" id="PTHR11863">
    <property type="entry name" value="STEROL DESATURASE"/>
    <property type="match status" value="1"/>
</dbReference>
<protein>
    <recommendedName>
        <fullName evidence="6">Fatty acid hydroxylase domain-containing protein</fullName>
    </recommendedName>
</protein>
<organism evidence="7 8">
    <name type="scientific">Bradyrhizobium lupini HPC(L)</name>
    <dbReference type="NCBI Taxonomy" id="1229491"/>
    <lineage>
        <taxon>Bacteria</taxon>
        <taxon>Pseudomonadati</taxon>
        <taxon>Pseudomonadota</taxon>
        <taxon>Alphaproteobacteria</taxon>
        <taxon>Hyphomicrobiales</taxon>
        <taxon>Nitrobacteraceae</taxon>
        <taxon>Bradyrhizobium</taxon>
    </lineage>
</organism>
<evidence type="ECO:0000313" key="7">
    <source>
        <dbReference type="EMBL" id="EKJ94090.1"/>
    </source>
</evidence>
<name>A0ABP2RN79_RHILU</name>
<evidence type="ECO:0000259" key="6">
    <source>
        <dbReference type="Pfam" id="PF04116"/>
    </source>
</evidence>
<feature type="transmembrane region" description="Helical" evidence="5">
    <location>
        <begin position="121"/>
        <end position="139"/>
    </location>
</feature>
<comment type="caution">
    <text evidence="7">The sequence shown here is derived from an EMBL/GenBank/DDBJ whole genome shotgun (WGS) entry which is preliminary data.</text>
</comment>
<evidence type="ECO:0000256" key="5">
    <source>
        <dbReference type="SAM" id="Phobius"/>
    </source>
</evidence>
<dbReference type="Pfam" id="PF04116">
    <property type="entry name" value="FA_hydroxylase"/>
    <property type="match status" value="1"/>
</dbReference>
<evidence type="ECO:0000313" key="8">
    <source>
        <dbReference type="Proteomes" id="UP000017668"/>
    </source>
</evidence>
<dbReference type="Proteomes" id="UP000017668">
    <property type="component" value="Unassembled WGS sequence"/>
</dbReference>
<dbReference type="EMBL" id="AMQQ01000030">
    <property type="protein sequence ID" value="EKJ94090.1"/>
    <property type="molecule type" value="Genomic_DNA"/>
</dbReference>
<dbReference type="InterPro" id="IPR050307">
    <property type="entry name" value="Sterol_Desaturase_Related"/>
</dbReference>
<feature type="transmembrane region" description="Helical" evidence="5">
    <location>
        <begin position="80"/>
        <end position="101"/>
    </location>
</feature>
<reference evidence="7 8" key="1">
    <citation type="journal article" date="2013" name="Genome Announc.">
        <title>Genome Sequence of Rhizobium lupini HPC(L) Isolated from Saline Desert Soil, Kutch (Gujarat).</title>
        <authorList>
            <person name="Agarwal L."/>
            <person name="Purohit H.J."/>
        </authorList>
    </citation>
    <scope>NUCLEOTIDE SEQUENCE [LARGE SCALE GENOMIC DNA]</scope>
    <source>
        <strain evidence="8">HPC(L)</strain>
    </source>
</reference>
<sequence length="485" mass="54015">MMAKAQILKQTLSYSSWPLVFVGGLVGSYFAFSSSHPIAAFLSVYACAVITLFLLERYIPYEVEWLEGDGETMTSIGHTLLTKGLVQLAAAASAIFPMLAANVLQPLAAMRFDLWPSHLPMVVQVSLAVTIAEFGLYWAHRIAHETVFFWRFHALHHSVVRLWVVNTGRFHVADSLFKIALSQIPLYFMGAPLQVFWWLGAVTAFIGILTHCNVDMKTGVLDYVFSTPRLHRWHHSKQLPEGNTNYGENLVIFDILFGSYHNPDRPSSTDIGIKGEIAKGFLPQLVQPFTKEASARSSARTKRSIEAEIIGRVRDRSRCPARLAVFLSGRLPQAHRSGEHSAPLLPVRAENDRQSIPFAFGKIRRLGDTFERSEDFKALLRAFHHQPPVFPFAQHGKDLVAHLGNMRIPLIDETHARPFAKHPVECLAIKDGHVSFSATKAARRFATSALSRSGHASTPSAEMIFTLLRSPPMIPVCAETSLATM</sequence>
<feature type="transmembrane region" description="Helical" evidence="5">
    <location>
        <begin position="12"/>
        <end position="32"/>
    </location>
</feature>
<proteinExistence type="predicted"/>